<protein>
    <submittedName>
        <fullName evidence="1">Uncharacterized protein</fullName>
    </submittedName>
</protein>
<organism evidence="1">
    <name type="scientific">Myoviridae sp. ctBrv3</name>
    <dbReference type="NCBI Taxonomy" id="2825047"/>
    <lineage>
        <taxon>Viruses</taxon>
        <taxon>Duplodnaviria</taxon>
        <taxon>Heunggongvirae</taxon>
        <taxon>Uroviricota</taxon>
        <taxon>Caudoviricetes</taxon>
    </lineage>
</organism>
<evidence type="ECO:0000313" key="1">
    <source>
        <dbReference type="EMBL" id="DAE04419.1"/>
    </source>
</evidence>
<dbReference type="EMBL" id="BK015387">
    <property type="protein sequence ID" value="DAE04419.1"/>
    <property type="molecule type" value="Genomic_DNA"/>
</dbReference>
<proteinExistence type="predicted"/>
<name>A0A8S5PD97_9CAUD</name>
<reference evidence="1" key="1">
    <citation type="journal article" date="2021" name="Proc. Natl. Acad. Sci. U.S.A.">
        <title>A Catalog of Tens of Thousands of Viruses from Human Metagenomes Reveals Hidden Associations with Chronic Diseases.</title>
        <authorList>
            <person name="Tisza M.J."/>
            <person name="Buck C.B."/>
        </authorList>
    </citation>
    <scope>NUCLEOTIDE SEQUENCE</scope>
    <source>
        <strain evidence="1">CtBrv3</strain>
    </source>
</reference>
<sequence>MNMTNRVSALYKYYKLTDEMVRYNFYRCTTFLFFSKIRLEANTLFIIIN</sequence>
<accession>A0A8S5PD97</accession>